<accession>A0A8S5QVY6</accession>
<sequence>MSNFMSGAEFDMSKHFKVLTCDATTVYSQGAFGSYYAFLGGIAGELAGSPLRTAFEKSGIPLDEVVGMVPLCAVKKGSTQVRGDGGCICAYNNEFGNPDTWTDSGKTATYALNAPAAATYMCRFLLILR</sequence>
<proteinExistence type="predicted"/>
<organism evidence="1">
    <name type="scientific">Siphoviridae sp. ct2hZ16</name>
    <dbReference type="NCBI Taxonomy" id="2826276"/>
    <lineage>
        <taxon>Viruses</taxon>
        <taxon>Duplodnaviria</taxon>
        <taxon>Heunggongvirae</taxon>
        <taxon>Uroviricota</taxon>
        <taxon>Caudoviricetes</taxon>
    </lineage>
</organism>
<reference evidence="1" key="1">
    <citation type="journal article" date="2021" name="Proc. Natl. Acad. Sci. U.S.A.">
        <title>A Catalog of Tens of Thousands of Viruses from Human Metagenomes Reveals Hidden Associations with Chronic Diseases.</title>
        <authorList>
            <person name="Tisza M.J."/>
            <person name="Buck C.B."/>
        </authorList>
    </citation>
    <scope>NUCLEOTIDE SEQUENCE</scope>
    <source>
        <strain evidence="1">Ct2hZ16</strain>
    </source>
</reference>
<dbReference type="EMBL" id="BK015739">
    <property type="protein sequence ID" value="DAE22812.1"/>
    <property type="molecule type" value="Genomic_DNA"/>
</dbReference>
<evidence type="ECO:0000313" key="1">
    <source>
        <dbReference type="EMBL" id="DAE22812.1"/>
    </source>
</evidence>
<name>A0A8S5QVY6_9CAUD</name>
<protein>
    <submittedName>
        <fullName evidence="1">Uncharacterized protein</fullName>
    </submittedName>
</protein>